<evidence type="ECO:0000313" key="2">
    <source>
        <dbReference type="EMBL" id="KAJ1983781.1"/>
    </source>
</evidence>
<feature type="region of interest" description="Disordered" evidence="1">
    <location>
        <begin position="440"/>
        <end position="680"/>
    </location>
</feature>
<accession>A0A9W8BC46</accession>
<feature type="region of interest" description="Disordered" evidence="1">
    <location>
        <begin position="343"/>
        <end position="366"/>
    </location>
</feature>
<feature type="compositionally biased region" description="Pro residues" evidence="1">
    <location>
        <begin position="19"/>
        <end position="29"/>
    </location>
</feature>
<feature type="region of interest" description="Disordered" evidence="1">
    <location>
        <begin position="1"/>
        <end position="143"/>
    </location>
</feature>
<feature type="compositionally biased region" description="Low complexity" evidence="1">
    <location>
        <begin position="404"/>
        <end position="417"/>
    </location>
</feature>
<evidence type="ECO:0000256" key="1">
    <source>
        <dbReference type="SAM" id="MobiDB-lite"/>
    </source>
</evidence>
<feature type="compositionally biased region" description="Polar residues" evidence="1">
    <location>
        <begin position="440"/>
        <end position="468"/>
    </location>
</feature>
<feature type="region of interest" description="Disordered" evidence="1">
    <location>
        <begin position="240"/>
        <end position="289"/>
    </location>
</feature>
<gene>
    <name evidence="2" type="ORF">H4R34_001069</name>
</gene>
<feature type="region of interest" description="Disordered" evidence="1">
    <location>
        <begin position="316"/>
        <end position="335"/>
    </location>
</feature>
<keyword evidence="3" id="KW-1185">Reference proteome</keyword>
<feature type="compositionally biased region" description="Low complexity" evidence="1">
    <location>
        <begin position="477"/>
        <end position="492"/>
    </location>
</feature>
<dbReference type="OrthoDB" id="10430969at2759"/>
<feature type="compositionally biased region" description="Pro residues" evidence="1">
    <location>
        <begin position="566"/>
        <end position="576"/>
    </location>
</feature>
<feature type="compositionally biased region" description="Polar residues" evidence="1">
    <location>
        <begin position="254"/>
        <end position="263"/>
    </location>
</feature>
<name>A0A9W8BC46_9FUNG</name>
<reference evidence="2" key="1">
    <citation type="submission" date="2022-07" db="EMBL/GenBank/DDBJ databases">
        <title>Phylogenomic reconstructions and comparative analyses of Kickxellomycotina fungi.</title>
        <authorList>
            <person name="Reynolds N.K."/>
            <person name="Stajich J.E."/>
            <person name="Barry K."/>
            <person name="Grigoriev I.V."/>
            <person name="Crous P."/>
            <person name="Smith M.E."/>
        </authorList>
    </citation>
    <scope>NUCLEOTIDE SEQUENCE</scope>
    <source>
        <strain evidence="2">RSA 567</strain>
    </source>
</reference>
<dbReference type="Proteomes" id="UP001151582">
    <property type="component" value="Unassembled WGS sequence"/>
</dbReference>
<proteinExistence type="predicted"/>
<protein>
    <submittedName>
        <fullName evidence="2">Uncharacterized protein</fullName>
    </submittedName>
</protein>
<organism evidence="2 3">
    <name type="scientific">Dimargaris verticillata</name>
    <dbReference type="NCBI Taxonomy" id="2761393"/>
    <lineage>
        <taxon>Eukaryota</taxon>
        <taxon>Fungi</taxon>
        <taxon>Fungi incertae sedis</taxon>
        <taxon>Zoopagomycota</taxon>
        <taxon>Kickxellomycotina</taxon>
        <taxon>Dimargaritomycetes</taxon>
        <taxon>Dimargaritales</taxon>
        <taxon>Dimargaritaceae</taxon>
        <taxon>Dimargaris</taxon>
    </lineage>
</organism>
<feature type="compositionally biased region" description="Pro residues" evidence="1">
    <location>
        <begin position="502"/>
        <end position="512"/>
    </location>
</feature>
<dbReference type="AlphaFoldDB" id="A0A9W8BC46"/>
<feature type="compositionally biased region" description="Low complexity" evidence="1">
    <location>
        <begin position="633"/>
        <end position="642"/>
    </location>
</feature>
<feature type="compositionally biased region" description="Basic and acidic residues" evidence="1">
    <location>
        <begin position="132"/>
        <end position="141"/>
    </location>
</feature>
<comment type="caution">
    <text evidence="2">The sequence shown here is derived from an EMBL/GenBank/DDBJ whole genome shotgun (WGS) entry which is preliminary data.</text>
</comment>
<sequence length="680" mass="72683">MPSTTPPVGVVCPTISPQAAPPPLQPSPTRPRRLSHRPSSSKPQLPPPIITRQDILRSMSETSKLALGSHQAPTVATALPAPGRRSHADGDHRSLPATRTQSLPAFVGHDFALRSAPPEMPNAQPFGSSRDQAAEPIRRPAQDTTAANVYAHTRSDKPVVACTEALPDSMAIAEIIDRYQSQPELLKLILQAKAEEDRWRAEEERRQAVQLSLDAKRLDLSAFCQPSTCAHCQRPTALVARQPLPPPRGPDRSQPASQSSSPTVAIPPLRLDARPSNMQVTPPTGQGVRLPSISAIHSAQSFSPHTKRSICDPIHKHQASAHPSGPPSGVDSFHCHSDARRLPRRVLSSDSSTSLRGVQGPRSASCVGRTFSFPSPILAPISAAPGRESGFRRFGDTATSTLRSGTIANGSSINSGNSKKRSFSHEQVMEALRRKVQANAHNRQLRGTSVPQSPNAGLGETTLSQKSFGHSPLTPPSSTAAQSAGIASGQASHPLDTVRHIPPQPVYPPSHPVAPTTQRISPSRHARSSSQAYWTRRSPPYASQRKSPNCGPQPYSPHPLLSPHSATPPGPLPFLPAPAAASYNLESPLGRTSPPQLPPLRHSSSQASHDRAGYYCQQISPSRHTNTLPPPNSHLSLPPLTHAIPPTTRAGPAAWSESPGSRHNRESSPSLLTSAHRGPR</sequence>
<feature type="region of interest" description="Disordered" evidence="1">
    <location>
        <begin position="402"/>
        <end position="425"/>
    </location>
</feature>
<dbReference type="EMBL" id="JANBQB010000041">
    <property type="protein sequence ID" value="KAJ1983781.1"/>
    <property type="molecule type" value="Genomic_DNA"/>
</dbReference>
<evidence type="ECO:0000313" key="3">
    <source>
        <dbReference type="Proteomes" id="UP001151582"/>
    </source>
</evidence>